<keyword evidence="5" id="KW-0680">Restriction system</keyword>
<dbReference type="Pfam" id="PF00145">
    <property type="entry name" value="DNA_methylase"/>
    <property type="match status" value="2"/>
</dbReference>
<dbReference type="PANTHER" id="PTHR10629">
    <property type="entry name" value="CYTOSINE-SPECIFIC METHYLTRANSFERASE"/>
    <property type="match status" value="1"/>
</dbReference>
<dbReference type="Gene3D" id="3.90.120.10">
    <property type="entry name" value="DNA Methylase, subunit A, domain 2"/>
    <property type="match status" value="1"/>
</dbReference>
<proteinExistence type="inferred from homology"/>
<evidence type="ECO:0000256" key="1">
    <source>
        <dbReference type="ARBA" id="ARBA00011975"/>
    </source>
</evidence>
<evidence type="ECO:0000256" key="3">
    <source>
        <dbReference type="ARBA" id="ARBA00022679"/>
    </source>
</evidence>
<name>A0ABV9CMD3_9ACTN</name>
<dbReference type="GO" id="GO:0003886">
    <property type="term" value="F:DNA (cytosine-5-)-methyltransferase activity"/>
    <property type="evidence" value="ECO:0007669"/>
    <property type="project" value="UniProtKB-EC"/>
</dbReference>
<dbReference type="InterPro" id="IPR001525">
    <property type="entry name" value="C5_MeTfrase"/>
</dbReference>
<keyword evidence="8" id="KW-1185">Reference proteome</keyword>
<keyword evidence="3 6" id="KW-0808">Transferase</keyword>
<comment type="similarity">
    <text evidence="6">Belongs to the class I-like SAM-binding methyltransferase superfamily. C5-methyltransferase family.</text>
</comment>
<dbReference type="InterPro" id="IPR029063">
    <property type="entry name" value="SAM-dependent_MTases_sf"/>
</dbReference>
<comment type="caution">
    <text evidence="7">The sequence shown here is derived from an EMBL/GenBank/DDBJ whole genome shotgun (WGS) entry which is preliminary data.</text>
</comment>
<dbReference type="Gene3D" id="3.40.50.150">
    <property type="entry name" value="Vaccinia Virus protein VP39"/>
    <property type="match status" value="1"/>
</dbReference>
<evidence type="ECO:0000256" key="5">
    <source>
        <dbReference type="ARBA" id="ARBA00022747"/>
    </source>
</evidence>
<dbReference type="GO" id="GO:0032259">
    <property type="term" value="P:methylation"/>
    <property type="evidence" value="ECO:0007669"/>
    <property type="project" value="UniProtKB-KW"/>
</dbReference>
<dbReference type="Proteomes" id="UP001596004">
    <property type="component" value="Unassembled WGS sequence"/>
</dbReference>
<keyword evidence="4 6" id="KW-0949">S-adenosyl-L-methionine</keyword>
<evidence type="ECO:0000313" key="7">
    <source>
        <dbReference type="EMBL" id="MFC4533977.1"/>
    </source>
</evidence>
<evidence type="ECO:0000313" key="8">
    <source>
        <dbReference type="Proteomes" id="UP001596004"/>
    </source>
</evidence>
<protein>
    <recommendedName>
        <fullName evidence="1">DNA (cytosine-5-)-methyltransferase</fullName>
        <ecNumber evidence="1">2.1.1.37</ecNumber>
    </recommendedName>
</protein>
<dbReference type="SUPFAM" id="SSF53335">
    <property type="entry name" value="S-adenosyl-L-methionine-dependent methyltransferases"/>
    <property type="match status" value="1"/>
</dbReference>
<reference evidence="8" key="1">
    <citation type="journal article" date="2019" name="Int. J. Syst. Evol. Microbiol.">
        <title>The Global Catalogue of Microorganisms (GCM) 10K type strain sequencing project: providing services to taxonomists for standard genome sequencing and annotation.</title>
        <authorList>
            <consortium name="The Broad Institute Genomics Platform"/>
            <consortium name="The Broad Institute Genome Sequencing Center for Infectious Disease"/>
            <person name="Wu L."/>
            <person name="Ma J."/>
        </authorList>
    </citation>
    <scope>NUCLEOTIDE SEQUENCE [LARGE SCALE GENOMIC DNA]</scope>
    <source>
        <strain evidence="8">CGMCC 4.7132</strain>
    </source>
</reference>
<evidence type="ECO:0000256" key="4">
    <source>
        <dbReference type="ARBA" id="ARBA00022691"/>
    </source>
</evidence>
<feature type="active site" evidence="6">
    <location>
        <position position="101"/>
    </location>
</feature>
<dbReference type="PROSITE" id="PS00094">
    <property type="entry name" value="C5_MTASE_1"/>
    <property type="match status" value="1"/>
</dbReference>
<keyword evidence="2 6" id="KW-0489">Methyltransferase</keyword>
<dbReference type="EC" id="2.1.1.37" evidence="1"/>
<dbReference type="PRINTS" id="PR00105">
    <property type="entry name" value="C5METTRFRASE"/>
</dbReference>
<dbReference type="InterPro" id="IPR018117">
    <property type="entry name" value="C5_DNA_meth_AS"/>
</dbReference>
<gene>
    <name evidence="7" type="ORF">ACFO60_24710</name>
</gene>
<dbReference type="PANTHER" id="PTHR10629:SF52">
    <property type="entry name" value="DNA (CYTOSINE-5)-METHYLTRANSFERASE 1"/>
    <property type="match status" value="1"/>
</dbReference>
<dbReference type="InterPro" id="IPR050390">
    <property type="entry name" value="C5-Methyltransferase"/>
</dbReference>
<sequence>MSELGAFADQGRTSVELFAGGGGLVMAVGRAGFRPLLLNELGKHACATLVANGARPYDVGEGHPPIPDLGEDPPLLRGNVAKVDFEHLHGQVDVLAGGPPCQPFSLGGNGRGDEDDRNGFPHMFRAVREMRPKAIICENVRGLLRPSFAPYFEYIKREFTLPREQRPEGSAWHEHDARLREMIDDDSGPADERYDVAHFAVNAADYGVPQTRNRVIIIAFRRDLGVDMTRFQELVRPRFSESSLYESMTDGTYWDRHPEVPRHVRETVMARIPRQSARGDTGERAPAWRTLRDAIKGIDGQKKLPPIPVDHLDRKERRLGGFVDHIGWPDARIYVGHTPNELDRPAKTVKAGVHGVPGGESVVMLDDGSHRYMSVRETARVMTFPDNWALAGSRGEKMRQLGNAVPVLLGQVFTEAVAVVLDEAEKST</sequence>
<dbReference type="PROSITE" id="PS51679">
    <property type="entry name" value="SAM_MT_C5"/>
    <property type="match status" value="1"/>
</dbReference>
<accession>A0ABV9CMD3</accession>
<evidence type="ECO:0000256" key="6">
    <source>
        <dbReference type="PROSITE-ProRule" id="PRU01016"/>
    </source>
</evidence>
<dbReference type="EMBL" id="JBHSFP010000019">
    <property type="protein sequence ID" value="MFC4533977.1"/>
    <property type="molecule type" value="Genomic_DNA"/>
</dbReference>
<dbReference type="RefSeq" id="WP_380843952.1">
    <property type="nucleotide sequence ID" value="NZ_JBHSFP010000019.1"/>
</dbReference>
<evidence type="ECO:0000256" key="2">
    <source>
        <dbReference type="ARBA" id="ARBA00022603"/>
    </source>
</evidence>
<organism evidence="7 8">
    <name type="scientific">Sphaerisporangium dianthi</name>
    <dbReference type="NCBI Taxonomy" id="1436120"/>
    <lineage>
        <taxon>Bacteria</taxon>
        <taxon>Bacillati</taxon>
        <taxon>Actinomycetota</taxon>
        <taxon>Actinomycetes</taxon>
        <taxon>Streptosporangiales</taxon>
        <taxon>Streptosporangiaceae</taxon>
        <taxon>Sphaerisporangium</taxon>
    </lineage>
</organism>